<dbReference type="GeneID" id="27139774"/>
<feature type="domain" description="Phosphoadenosine phosphosulphate reductase" evidence="1">
    <location>
        <begin position="236"/>
        <end position="402"/>
    </location>
</feature>
<dbReference type="STRING" id="53952.A0127_04470"/>
<dbReference type="InterPro" id="IPR014729">
    <property type="entry name" value="Rossmann-like_a/b/a_fold"/>
</dbReference>
<dbReference type="AlphaFoldDB" id="A0A142CUM4"/>
<proteinExistence type="predicted"/>
<dbReference type="EMBL" id="CP014750">
    <property type="protein sequence ID" value="AMQ18476.1"/>
    <property type="molecule type" value="Genomic_DNA"/>
</dbReference>
<dbReference type="RefSeq" id="WP_062388483.1">
    <property type="nucleotide sequence ID" value="NZ_CP014750.1"/>
</dbReference>
<gene>
    <name evidence="2" type="ORF">A0127_04470</name>
</gene>
<dbReference type="NCBIfam" id="NF006351">
    <property type="entry name" value="PRK08576.1"/>
    <property type="match status" value="1"/>
</dbReference>
<name>A0A142CUM4_9EURY</name>
<dbReference type="Pfam" id="PF01507">
    <property type="entry name" value="PAPS_reduct"/>
    <property type="match status" value="1"/>
</dbReference>
<dbReference type="PANTHER" id="PTHR43196:SF2">
    <property type="entry name" value="PHOSPHOADENOSINE PHOSPHOSULFATE REDUCTASE"/>
    <property type="match status" value="1"/>
</dbReference>
<dbReference type="SUPFAM" id="SSF52402">
    <property type="entry name" value="Adenine nucleotide alpha hydrolases-like"/>
    <property type="match status" value="1"/>
</dbReference>
<dbReference type="CDD" id="cd23947">
    <property type="entry name" value="PAPS_reductase-like_YbdN"/>
    <property type="match status" value="1"/>
</dbReference>
<evidence type="ECO:0000313" key="2">
    <source>
        <dbReference type="EMBL" id="AMQ18476.1"/>
    </source>
</evidence>
<evidence type="ECO:0000259" key="1">
    <source>
        <dbReference type="Pfam" id="PF01507"/>
    </source>
</evidence>
<dbReference type="KEGG" id="tpep:A0127_04470"/>
<dbReference type="GO" id="GO:0003824">
    <property type="term" value="F:catalytic activity"/>
    <property type="evidence" value="ECO:0007669"/>
    <property type="project" value="InterPro"/>
</dbReference>
<dbReference type="PANTHER" id="PTHR43196">
    <property type="entry name" value="SULFATE ADENYLYLTRANSFERASE SUBUNIT 2"/>
    <property type="match status" value="1"/>
</dbReference>
<reference evidence="3" key="1">
    <citation type="submission" date="2016-03" db="EMBL/GenBank/DDBJ databases">
        <authorList>
            <person name="Oger P.M."/>
        </authorList>
    </citation>
    <scope>NUCLEOTIDE SEQUENCE [LARGE SCALE GENOMIC DNA]</scope>
    <source>
        <strain evidence="3">OG-1</strain>
    </source>
</reference>
<sequence>MFTVVARARKDTKALQYINERNYGGFLGVKSLGGGRSFEEIEDSLNEVLGEPYIPIFLFGEKEKALMEDIIEVVKEGERPFYARLLRTKKVRNMRVDELYAHLEEIKARFRLGIEWKNAYSLNPENPFGVEMHPDYDIYLAIGDGFKKAMKSLLDVDLGENSIVLRKLMNQEVYFSGPNKVAEVSKKLGFPTEVLWRCPCTEDVSLDELIAANRDYIEAFANASKEFLRRFEGYDIVVPWSGGKDSTAALILAKETFGEVNAVYVRMEYDMPETEEYIEKLAGKLGVNLIRVDVPMPIDKFGMPTHRNRWCTKMKVEALYNAVSEFENPLLVVGDRDGESARRRLKPPVVERKTDFGQILEVMPIKFWSGMMVQLFILMRGFDLHPLYYEGFYRLGCTVCPSLAEWEVELLKRKGVKDLPLTYASSGAGEVRGRE</sequence>
<dbReference type="Proteomes" id="UP000073604">
    <property type="component" value="Chromosome"/>
</dbReference>
<dbReference type="InterPro" id="IPR002500">
    <property type="entry name" value="PAPS_reduct_dom"/>
</dbReference>
<keyword evidence="3" id="KW-1185">Reference proteome</keyword>
<dbReference type="OrthoDB" id="5817at2157"/>
<dbReference type="Gene3D" id="3.40.50.620">
    <property type="entry name" value="HUPs"/>
    <property type="match status" value="1"/>
</dbReference>
<accession>A0A142CUM4</accession>
<evidence type="ECO:0000313" key="3">
    <source>
        <dbReference type="Proteomes" id="UP000073604"/>
    </source>
</evidence>
<protein>
    <recommendedName>
        <fullName evidence="1">Phosphoadenosine phosphosulphate reductase domain-containing protein</fullName>
    </recommendedName>
</protein>
<dbReference type="InterPro" id="IPR050128">
    <property type="entry name" value="Sulfate_adenylyltrnsfr_sub2"/>
</dbReference>
<organism evidence="2 3">
    <name type="scientific">Thermococcus peptonophilus</name>
    <dbReference type="NCBI Taxonomy" id="53952"/>
    <lineage>
        <taxon>Archaea</taxon>
        <taxon>Methanobacteriati</taxon>
        <taxon>Methanobacteriota</taxon>
        <taxon>Thermococci</taxon>
        <taxon>Thermococcales</taxon>
        <taxon>Thermococcaceae</taxon>
        <taxon>Thermococcus</taxon>
    </lineage>
</organism>